<sequence>MSESTLAVRDWDGLTIPAPGTYTLDAAHTRVGFVVKHMMVSKVRGHFGEYEATITIAENPLESSVTANIKTGSVDTGQEMRDNHLRTGDFFETEKFPAMSFTSTGISGHKGDTFTVAGELTIKDVTRPVELTVELEGTALSPYGQQVFGFTATTEIDREDFGLNYNQALETGGVLVGKKVKIEIEGEAVRA</sequence>
<evidence type="ECO:0000313" key="4">
    <source>
        <dbReference type="Proteomes" id="UP000612808"/>
    </source>
</evidence>
<organism evidence="3 4">
    <name type="scientific">Actinocatenispora rupis</name>
    <dbReference type="NCBI Taxonomy" id="519421"/>
    <lineage>
        <taxon>Bacteria</taxon>
        <taxon>Bacillati</taxon>
        <taxon>Actinomycetota</taxon>
        <taxon>Actinomycetes</taxon>
        <taxon>Micromonosporales</taxon>
        <taxon>Micromonosporaceae</taxon>
        <taxon>Actinocatenispora</taxon>
    </lineage>
</organism>
<dbReference type="Gene3D" id="2.40.128.110">
    <property type="entry name" value="Lipid/polyisoprenoid-binding, YceI-like"/>
    <property type="match status" value="1"/>
</dbReference>
<dbReference type="EMBL" id="BOMB01000023">
    <property type="protein sequence ID" value="GID13148.1"/>
    <property type="molecule type" value="Genomic_DNA"/>
</dbReference>
<dbReference type="PANTHER" id="PTHR34406">
    <property type="entry name" value="PROTEIN YCEI"/>
    <property type="match status" value="1"/>
</dbReference>
<dbReference type="SMART" id="SM00867">
    <property type="entry name" value="YceI"/>
    <property type="match status" value="1"/>
</dbReference>
<dbReference type="Proteomes" id="UP000612808">
    <property type="component" value="Unassembled WGS sequence"/>
</dbReference>
<name>A0A8J3J2T5_9ACTN</name>
<proteinExistence type="inferred from homology"/>
<dbReference type="SUPFAM" id="SSF101874">
    <property type="entry name" value="YceI-like"/>
    <property type="match status" value="1"/>
</dbReference>
<evidence type="ECO:0000256" key="1">
    <source>
        <dbReference type="ARBA" id="ARBA00008812"/>
    </source>
</evidence>
<accession>A0A8J3J2T5</accession>
<evidence type="ECO:0000259" key="2">
    <source>
        <dbReference type="SMART" id="SM00867"/>
    </source>
</evidence>
<dbReference type="RefSeq" id="WP_203659889.1">
    <property type="nucleotide sequence ID" value="NZ_BAAAZM010000007.1"/>
</dbReference>
<dbReference type="InterPro" id="IPR036761">
    <property type="entry name" value="TTHA0802/YceI-like_sf"/>
</dbReference>
<reference evidence="3" key="1">
    <citation type="submission" date="2021-01" db="EMBL/GenBank/DDBJ databases">
        <title>Whole genome shotgun sequence of Actinocatenispora rupis NBRC 107355.</title>
        <authorList>
            <person name="Komaki H."/>
            <person name="Tamura T."/>
        </authorList>
    </citation>
    <scope>NUCLEOTIDE SEQUENCE</scope>
    <source>
        <strain evidence="3">NBRC 107355</strain>
    </source>
</reference>
<dbReference type="AlphaFoldDB" id="A0A8J3J2T5"/>
<protein>
    <recommendedName>
        <fullName evidence="2">Lipid/polyisoprenoid-binding YceI-like domain-containing protein</fullName>
    </recommendedName>
</protein>
<feature type="domain" description="Lipid/polyisoprenoid-binding YceI-like" evidence="2">
    <location>
        <begin position="21"/>
        <end position="189"/>
    </location>
</feature>
<dbReference type="PANTHER" id="PTHR34406:SF1">
    <property type="entry name" value="PROTEIN YCEI"/>
    <property type="match status" value="1"/>
</dbReference>
<evidence type="ECO:0000313" key="3">
    <source>
        <dbReference type="EMBL" id="GID13148.1"/>
    </source>
</evidence>
<dbReference type="Pfam" id="PF04264">
    <property type="entry name" value="YceI"/>
    <property type="match status" value="1"/>
</dbReference>
<gene>
    <name evidence="3" type="ORF">Aru02nite_40370</name>
</gene>
<keyword evidence="4" id="KW-1185">Reference proteome</keyword>
<comment type="similarity">
    <text evidence="1">Belongs to the UPF0312 family.</text>
</comment>
<dbReference type="InterPro" id="IPR007372">
    <property type="entry name" value="Lipid/polyisoprenoid-bd_YceI"/>
</dbReference>
<comment type="caution">
    <text evidence="3">The sequence shown here is derived from an EMBL/GenBank/DDBJ whole genome shotgun (WGS) entry which is preliminary data.</text>
</comment>